<dbReference type="SUPFAM" id="SSF63446">
    <property type="entry name" value="Type I dockerin domain"/>
    <property type="match status" value="1"/>
</dbReference>
<feature type="region of interest" description="Disordered" evidence="2">
    <location>
        <begin position="215"/>
        <end position="242"/>
    </location>
</feature>
<dbReference type="PROSITE" id="PS00018">
    <property type="entry name" value="EF_HAND_1"/>
    <property type="match status" value="2"/>
</dbReference>
<dbReference type="Gene3D" id="2.60.120.230">
    <property type="match status" value="1"/>
</dbReference>
<dbReference type="SMART" id="SM01290">
    <property type="entry name" value="N-glycanase_N"/>
    <property type="match status" value="1"/>
</dbReference>
<dbReference type="InterPro" id="IPR043022">
    <property type="entry name" value="PngaseF_N_sf"/>
</dbReference>
<dbReference type="Pfam" id="PF09113">
    <property type="entry name" value="N-glycanase_C"/>
    <property type="match status" value="1"/>
</dbReference>
<evidence type="ECO:0000259" key="3">
    <source>
        <dbReference type="SMART" id="SM01290"/>
    </source>
</evidence>
<evidence type="ECO:0000313" key="5">
    <source>
        <dbReference type="Proteomes" id="UP000316714"/>
    </source>
</evidence>
<dbReference type="RefSeq" id="WP_146564745.1">
    <property type="nucleotide sequence ID" value="NZ_SIHJ01000001.1"/>
</dbReference>
<dbReference type="OrthoDB" id="254367at2"/>
<dbReference type="InterPro" id="IPR036439">
    <property type="entry name" value="Dockerin_dom_sf"/>
</dbReference>
<keyword evidence="1" id="KW-1015">Disulfide bond</keyword>
<dbReference type="Gene3D" id="2.60.120.1570">
    <property type="entry name" value="Peptide-N-glycosidase F, N-terminal domain"/>
    <property type="match status" value="2"/>
</dbReference>
<keyword evidence="5" id="KW-1185">Reference proteome</keyword>
<accession>A0A5C5VHF3</accession>
<gene>
    <name evidence="4" type="ORF">KOR34_23570</name>
</gene>
<organism evidence="4 5">
    <name type="scientific">Posidoniimonas corsicana</name>
    <dbReference type="NCBI Taxonomy" id="1938618"/>
    <lineage>
        <taxon>Bacteria</taxon>
        <taxon>Pseudomonadati</taxon>
        <taxon>Planctomycetota</taxon>
        <taxon>Planctomycetia</taxon>
        <taxon>Pirellulales</taxon>
        <taxon>Lacipirellulaceae</taxon>
        <taxon>Posidoniimonas</taxon>
    </lineage>
</organism>
<name>A0A5C5VHF3_9BACT</name>
<dbReference type="Gene3D" id="1.10.1330.10">
    <property type="entry name" value="Dockerin domain"/>
    <property type="match status" value="1"/>
</dbReference>
<feature type="domain" description="Peptide-N-glycosidase F N-terminal" evidence="3">
    <location>
        <begin position="15"/>
        <end position="131"/>
    </location>
</feature>
<evidence type="ECO:0000313" key="4">
    <source>
        <dbReference type="EMBL" id="TWT37407.1"/>
    </source>
</evidence>
<dbReference type="EMBL" id="SIHJ01000001">
    <property type="protein sequence ID" value="TWT37407.1"/>
    <property type="molecule type" value="Genomic_DNA"/>
</dbReference>
<dbReference type="InterPro" id="IPR015197">
    <property type="entry name" value="PngaseF_C"/>
</dbReference>
<dbReference type="InterPro" id="IPR018247">
    <property type="entry name" value="EF_Hand_1_Ca_BS"/>
</dbReference>
<protein>
    <recommendedName>
        <fullName evidence="3">Peptide-N-glycosidase F N-terminal domain-containing protein</fullName>
    </recommendedName>
</protein>
<evidence type="ECO:0000256" key="2">
    <source>
        <dbReference type="SAM" id="MobiDB-lite"/>
    </source>
</evidence>
<dbReference type="SUPFAM" id="SSF49742">
    <property type="entry name" value="PHM/PNGase F"/>
    <property type="match status" value="1"/>
</dbReference>
<dbReference type="AlphaFoldDB" id="A0A5C5VHF3"/>
<comment type="caution">
    <text evidence="4">The sequence shown here is derived from an EMBL/GenBank/DDBJ whole genome shotgun (WGS) entry which is preliminary data.</text>
</comment>
<dbReference type="InterPro" id="IPR014784">
    <property type="entry name" value="Cu2_ascorb_mOase-like_C"/>
</dbReference>
<dbReference type="GO" id="GO:0016715">
    <property type="term" value="F:oxidoreductase activity, acting on paired donors, with incorporation or reduction of molecular oxygen, reduced ascorbate as one donor, and incorporation of one atom of oxygen"/>
    <property type="evidence" value="ECO:0007669"/>
    <property type="project" value="InterPro"/>
</dbReference>
<dbReference type="InterPro" id="IPR008977">
    <property type="entry name" value="PHM/PNGase_F_dom_sf"/>
</dbReference>
<dbReference type="GO" id="GO:0000272">
    <property type="term" value="P:polysaccharide catabolic process"/>
    <property type="evidence" value="ECO:0007669"/>
    <property type="project" value="InterPro"/>
</dbReference>
<sequence>MLLALLSSAPAAAQTIGVFSNDRIGFADGQSREIQRTITFPEFEPNDRLTFNWDLLGDQDPWDRAGSIHVILPRGEQVQLGKFITGFNGTTSHSQDISDLAPLLSGQTLAIEAHIDTWVADAWRLNASVEVEPEALSDPGATWAAAAIPRDGGLGWHESGDVSRGYQIRVPQNLGRVKLTYFASGHHHTQTGASDEFNQRRHRLSIDGQEVWTGVPWRTDGPDFRSVNPTSGRWDGNGDGDTNDPYPIDQWSSDFPRSGWVPGDEVAPYEIDVTDYVAGGGRKTLTLTIEDVDINSFWRVSAYLSGAPPVLVGDFNDDGAVDAADYTVWRDSLGQRGDGLPADANSSGRVDYADLDLWRENYGQASAGAAAASAPEPAALACCTAAAAGLLCRRQRCASVCRRASRSTQCSSAAAPCR</sequence>
<evidence type="ECO:0000256" key="1">
    <source>
        <dbReference type="ARBA" id="ARBA00023157"/>
    </source>
</evidence>
<dbReference type="Proteomes" id="UP000316714">
    <property type="component" value="Unassembled WGS sequence"/>
</dbReference>
<proteinExistence type="predicted"/>
<reference evidence="4 5" key="1">
    <citation type="submission" date="2019-02" db="EMBL/GenBank/DDBJ databases">
        <title>Deep-cultivation of Planctomycetes and their phenomic and genomic characterization uncovers novel biology.</title>
        <authorList>
            <person name="Wiegand S."/>
            <person name="Jogler M."/>
            <person name="Boedeker C."/>
            <person name="Pinto D."/>
            <person name="Vollmers J."/>
            <person name="Rivas-Marin E."/>
            <person name="Kohn T."/>
            <person name="Peeters S.H."/>
            <person name="Heuer A."/>
            <person name="Rast P."/>
            <person name="Oberbeckmann S."/>
            <person name="Bunk B."/>
            <person name="Jeske O."/>
            <person name="Meyerdierks A."/>
            <person name="Storesund J.E."/>
            <person name="Kallscheuer N."/>
            <person name="Luecker S."/>
            <person name="Lage O.M."/>
            <person name="Pohl T."/>
            <person name="Merkel B.J."/>
            <person name="Hornburger P."/>
            <person name="Mueller R.-W."/>
            <person name="Bruemmer F."/>
            <person name="Labrenz M."/>
            <person name="Spormann A.M."/>
            <person name="Op Den Camp H."/>
            <person name="Overmann J."/>
            <person name="Amann R."/>
            <person name="Jetten M.S.M."/>
            <person name="Mascher T."/>
            <person name="Medema M.H."/>
            <person name="Devos D.P."/>
            <person name="Kaster A.-K."/>
            <person name="Ovreas L."/>
            <person name="Rohde M."/>
            <person name="Galperin M.Y."/>
            <person name="Jogler C."/>
        </authorList>
    </citation>
    <scope>NUCLEOTIDE SEQUENCE [LARGE SCALE GENOMIC DNA]</scope>
    <source>
        <strain evidence="4 5">KOR34</strain>
    </source>
</reference>
<dbReference type="InterPro" id="IPR015196">
    <property type="entry name" value="PngaseF_N"/>
</dbReference>